<feature type="region of interest" description="Disordered" evidence="1">
    <location>
        <begin position="1"/>
        <end position="82"/>
    </location>
</feature>
<sequence length="421" mass="45590">MNPGSSLESGSNQGPREGYFLRTKTKKRGGPLKSDPTSPTSPTPAPKKTAIDRPTAAATTRTATTTASHFQQPDAPSDGFVTPRRTVSWNTLLVSAESPTVLANRTDEPGSRNCVGSRNPLRKAEKPPPIAIAGKFSNHSMLIGGLKTITSQPFTMKYTKAFLIVYCSTILDWAAVKRSLELENSQLHTYAPSSEKTHAFVLTGLDGNAERAAIKDDLAVKGLEEKNVFKMKTQFRPLFLVVTDGKSTVSWETRQNRKTLTQRRRCQSAPEAHEITECLPGAVLKCVNCGGPHRSFDEACPVYVFKQAQVPAERQRFVAAPPPARPAWWQSSRAPGPIHPPALSSRTTTPNPANRTKLPPPPLSLAEFPPLRQHEAASTSSTHLAHGINGNAVTMVGSSCSQTTRVEFACASQSCLNRGFA</sequence>
<gene>
    <name evidence="2" type="ORF">YQE_12434</name>
</gene>
<protein>
    <submittedName>
        <fullName evidence="2">Uncharacterized protein</fullName>
    </submittedName>
</protein>
<dbReference type="HOGENOM" id="CLU_652606_0_0_1"/>
<accession>N6TP86</accession>
<feature type="compositionally biased region" description="Polar residues" evidence="1">
    <location>
        <begin position="344"/>
        <end position="354"/>
    </location>
</feature>
<dbReference type="EMBL" id="KB741280">
    <property type="protein sequence ID" value="ENN71035.1"/>
    <property type="molecule type" value="Genomic_DNA"/>
</dbReference>
<evidence type="ECO:0000313" key="2">
    <source>
        <dbReference type="EMBL" id="ENN71035.1"/>
    </source>
</evidence>
<name>N6TP86_DENPD</name>
<feature type="region of interest" description="Disordered" evidence="1">
    <location>
        <begin position="103"/>
        <end position="128"/>
    </location>
</feature>
<feature type="non-terminal residue" evidence="2">
    <location>
        <position position="1"/>
    </location>
</feature>
<organism evidence="2">
    <name type="scientific">Dendroctonus ponderosae</name>
    <name type="common">Mountain pine beetle</name>
    <dbReference type="NCBI Taxonomy" id="77166"/>
    <lineage>
        <taxon>Eukaryota</taxon>
        <taxon>Metazoa</taxon>
        <taxon>Ecdysozoa</taxon>
        <taxon>Arthropoda</taxon>
        <taxon>Hexapoda</taxon>
        <taxon>Insecta</taxon>
        <taxon>Pterygota</taxon>
        <taxon>Neoptera</taxon>
        <taxon>Endopterygota</taxon>
        <taxon>Coleoptera</taxon>
        <taxon>Polyphaga</taxon>
        <taxon>Cucujiformia</taxon>
        <taxon>Curculionidae</taxon>
        <taxon>Scolytinae</taxon>
        <taxon>Dendroctonus</taxon>
    </lineage>
</organism>
<dbReference type="AlphaFoldDB" id="N6TP86"/>
<feature type="region of interest" description="Disordered" evidence="1">
    <location>
        <begin position="325"/>
        <end position="367"/>
    </location>
</feature>
<feature type="compositionally biased region" description="Low complexity" evidence="1">
    <location>
        <begin position="55"/>
        <end position="67"/>
    </location>
</feature>
<evidence type="ECO:0000256" key="1">
    <source>
        <dbReference type="SAM" id="MobiDB-lite"/>
    </source>
</evidence>
<feature type="compositionally biased region" description="Polar residues" evidence="1">
    <location>
        <begin position="1"/>
        <end position="14"/>
    </location>
</feature>
<reference evidence="2" key="1">
    <citation type="journal article" date="2013" name="Genome Biol.">
        <title>Draft genome of the mountain pine beetle, Dendroctonus ponderosae Hopkins, a major forest pest.</title>
        <authorList>
            <person name="Keeling C.I."/>
            <person name="Yuen M.M."/>
            <person name="Liao N.Y."/>
            <person name="Docking T.R."/>
            <person name="Chan S.K."/>
            <person name="Taylor G.A."/>
            <person name="Palmquist D.L."/>
            <person name="Jackman S.D."/>
            <person name="Nguyen A."/>
            <person name="Li M."/>
            <person name="Henderson H."/>
            <person name="Janes J.K."/>
            <person name="Zhao Y."/>
            <person name="Pandoh P."/>
            <person name="Moore R."/>
            <person name="Sperling F.A."/>
            <person name="Huber D.P."/>
            <person name="Birol I."/>
            <person name="Jones S.J."/>
            <person name="Bohlmann J."/>
        </authorList>
    </citation>
    <scope>NUCLEOTIDE SEQUENCE</scope>
</reference>
<proteinExistence type="predicted"/>